<dbReference type="InterPro" id="IPR023214">
    <property type="entry name" value="HAD_sf"/>
</dbReference>
<dbReference type="InterPro" id="IPR036412">
    <property type="entry name" value="HAD-like_sf"/>
</dbReference>
<accession>A0ABR4M2Z1</accession>
<dbReference type="Gene3D" id="3.40.50.1000">
    <property type="entry name" value="HAD superfamily/HAD-like"/>
    <property type="match status" value="1"/>
</dbReference>
<dbReference type="SFLD" id="SFLDG01129">
    <property type="entry name" value="C1.5:_HAD__Beta-PGM__Phosphata"/>
    <property type="match status" value="1"/>
</dbReference>
<dbReference type="NCBIfam" id="TIGR01428">
    <property type="entry name" value="HAD_type_II"/>
    <property type="match status" value="1"/>
</dbReference>
<dbReference type="Proteomes" id="UP001610432">
    <property type="component" value="Unassembled WGS sequence"/>
</dbReference>
<comment type="similarity">
    <text evidence="1">Belongs to the HAD-like hydrolase superfamily. S-2-haloalkanoic acid dehalogenase family.</text>
</comment>
<dbReference type="Gene3D" id="1.10.150.240">
    <property type="entry name" value="Putative phosphatase, domain 2"/>
    <property type="match status" value="1"/>
</dbReference>
<dbReference type="InterPro" id="IPR006439">
    <property type="entry name" value="HAD-SF_hydro_IA"/>
</dbReference>
<organism evidence="3 4">
    <name type="scientific">Aspergillus lucknowensis</name>
    <dbReference type="NCBI Taxonomy" id="176173"/>
    <lineage>
        <taxon>Eukaryota</taxon>
        <taxon>Fungi</taxon>
        <taxon>Dikarya</taxon>
        <taxon>Ascomycota</taxon>
        <taxon>Pezizomycotina</taxon>
        <taxon>Eurotiomycetes</taxon>
        <taxon>Eurotiomycetidae</taxon>
        <taxon>Eurotiales</taxon>
        <taxon>Aspergillaceae</taxon>
        <taxon>Aspergillus</taxon>
        <taxon>Aspergillus subgen. Nidulantes</taxon>
    </lineage>
</organism>
<dbReference type="PANTHER" id="PTHR43316:SF3">
    <property type="entry name" value="HALOACID DEHALOGENASE, TYPE II (AFU_ORTHOLOGUE AFUA_2G07750)-RELATED"/>
    <property type="match status" value="1"/>
</dbReference>
<protein>
    <submittedName>
        <fullName evidence="3">HAD-like domain-containing protein</fullName>
    </submittedName>
</protein>
<comment type="caution">
    <text evidence="3">The sequence shown here is derived from an EMBL/GenBank/DDBJ whole genome shotgun (WGS) entry which is preliminary data.</text>
</comment>
<dbReference type="PANTHER" id="PTHR43316">
    <property type="entry name" value="HYDROLASE, HALOACID DELAHOGENASE-RELATED"/>
    <property type="match status" value="1"/>
</dbReference>
<keyword evidence="4" id="KW-1185">Reference proteome</keyword>
<dbReference type="RefSeq" id="XP_070889546.1">
    <property type="nucleotide sequence ID" value="XM_071032233.1"/>
</dbReference>
<dbReference type="Pfam" id="PF00702">
    <property type="entry name" value="Hydrolase"/>
    <property type="match status" value="1"/>
</dbReference>
<dbReference type="InterPro" id="IPR006328">
    <property type="entry name" value="2-HAD"/>
</dbReference>
<evidence type="ECO:0000313" key="4">
    <source>
        <dbReference type="Proteomes" id="UP001610432"/>
    </source>
</evidence>
<dbReference type="GeneID" id="98147305"/>
<gene>
    <name evidence="3" type="ORF">BJX67DRAFT_377922</name>
</gene>
<dbReference type="SUPFAM" id="SSF56784">
    <property type="entry name" value="HAD-like"/>
    <property type="match status" value="1"/>
</dbReference>
<dbReference type="NCBIfam" id="TIGR01493">
    <property type="entry name" value="HAD-SF-IA-v2"/>
    <property type="match status" value="1"/>
</dbReference>
<evidence type="ECO:0000256" key="1">
    <source>
        <dbReference type="ARBA" id="ARBA00008106"/>
    </source>
</evidence>
<evidence type="ECO:0000313" key="3">
    <source>
        <dbReference type="EMBL" id="KAL2870567.1"/>
    </source>
</evidence>
<dbReference type="EMBL" id="JBFXLQ010000005">
    <property type="protein sequence ID" value="KAL2870567.1"/>
    <property type="molecule type" value="Genomic_DNA"/>
</dbReference>
<dbReference type="InterPro" id="IPR023198">
    <property type="entry name" value="PGP-like_dom2"/>
</dbReference>
<dbReference type="InterPro" id="IPR051540">
    <property type="entry name" value="S-2-haloacid_dehalogenase"/>
</dbReference>
<keyword evidence="2" id="KW-0378">Hydrolase</keyword>
<name>A0ABR4M2Z1_9EURO</name>
<sequence length="236" mass="25893">MASNIVLAFDLYGTLLSTESIARQLGEHFPAKAQSISSLWRRYQLEYTWRLNSMDVYEPFSTVTRNALVHALAEHDETLPDDDITALMNAYDSLSTFPDVKPTLNELDAIPTVRAVVFSNGTQSMVSNSVRSSPDLAPHATVFADIVSVDGVKQFKPAPAVYLHLAERVGKAAQLEDVWLVSGNPFDVVGARSVGLNAIWVDRAGQGWIDAAVPGERPTVVVRSLEEILDVVKERV</sequence>
<dbReference type="SFLD" id="SFLDS00003">
    <property type="entry name" value="Haloacid_Dehalogenase"/>
    <property type="match status" value="1"/>
</dbReference>
<evidence type="ECO:0000256" key="2">
    <source>
        <dbReference type="ARBA" id="ARBA00022801"/>
    </source>
</evidence>
<dbReference type="PRINTS" id="PR00413">
    <property type="entry name" value="HADHALOGNASE"/>
</dbReference>
<proteinExistence type="inferred from homology"/>
<reference evidence="3 4" key="1">
    <citation type="submission" date="2024-07" db="EMBL/GenBank/DDBJ databases">
        <title>Section-level genome sequencing and comparative genomics of Aspergillus sections Usti and Cavernicolus.</title>
        <authorList>
            <consortium name="Lawrence Berkeley National Laboratory"/>
            <person name="Nybo J.L."/>
            <person name="Vesth T.C."/>
            <person name="Theobald S."/>
            <person name="Frisvad J.C."/>
            <person name="Larsen T.O."/>
            <person name="Kjaerboelling I."/>
            <person name="Rothschild-Mancinelli K."/>
            <person name="Lyhne E.K."/>
            <person name="Kogle M.E."/>
            <person name="Barry K."/>
            <person name="Clum A."/>
            <person name="Na H."/>
            <person name="Ledsgaard L."/>
            <person name="Lin J."/>
            <person name="Lipzen A."/>
            <person name="Kuo A."/>
            <person name="Riley R."/>
            <person name="Mondo S."/>
            <person name="Labutti K."/>
            <person name="Haridas S."/>
            <person name="Pangalinan J."/>
            <person name="Salamov A.A."/>
            <person name="Simmons B.A."/>
            <person name="Magnuson J.K."/>
            <person name="Chen J."/>
            <person name="Drula E."/>
            <person name="Henrissat B."/>
            <person name="Wiebenga A."/>
            <person name="Lubbers R.J."/>
            <person name="Gomes A.C."/>
            <person name="Macurrencykelacurrency M.R."/>
            <person name="Stajich J."/>
            <person name="Grigoriev I.V."/>
            <person name="Mortensen U.H."/>
            <person name="De Vries R.P."/>
            <person name="Baker S.E."/>
            <person name="Andersen M.R."/>
        </authorList>
    </citation>
    <scope>NUCLEOTIDE SEQUENCE [LARGE SCALE GENOMIC DNA]</scope>
    <source>
        <strain evidence="3 4">CBS 449.75</strain>
    </source>
</reference>